<dbReference type="GO" id="GO:0005990">
    <property type="term" value="P:lactose catabolic process"/>
    <property type="evidence" value="ECO:0007669"/>
    <property type="project" value="TreeGrafter"/>
</dbReference>
<dbReference type="EC" id="3.2.1.23" evidence="4"/>
<proteinExistence type="inferred from homology"/>
<dbReference type="GO" id="GO:0009341">
    <property type="term" value="C:beta-galactosidase complex"/>
    <property type="evidence" value="ECO:0007669"/>
    <property type="project" value="TreeGrafter"/>
</dbReference>
<evidence type="ECO:0000256" key="6">
    <source>
        <dbReference type="ARBA" id="ARBA00022801"/>
    </source>
</evidence>
<name>A0A378B3U2_KLEPO</name>
<evidence type="ECO:0000259" key="11">
    <source>
        <dbReference type="Pfam" id="PF02836"/>
    </source>
</evidence>
<sequence>MDERGHYAERVDFSLAVATPAHWSAETPNCYRAVVTLWRGDELLEAEAWDIGFRRIEIADGLLRLNGKPLLIRGVNRHEHHHLRGQVVTEADMVQDILLMKQNNFNAVRCSHYPNAPRWYELCNRYGLYVVDEANIETHGMVPMNRLSDDPAWLPAFSARVTRMVQSNRNHPCIIIWSLGNESGGGGNHEALYHWLKRNDPSRPVQYEGGGADTTATDIICPMYARVERDQPIPAVPKWGIKKWISLPGEQRPLILCEYAHAMGNSLGNFADYWQAFREYPRLQGGFIWDWPTRRSAKPLPTAASAGPMAATLVISLTIASSV</sequence>
<evidence type="ECO:0000256" key="8">
    <source>
        <dbReference type="ARBA" id="ARBA00023295"/>
    </source>
</evidence>
<dbReference type="GO" id="GO:0004565">
    <property type="term" value="F:beta-galactosidase activity"/>
    <property type="evidence" value="ECO:0007669"/>
    <property type="project" value="UniProtKB-EC"/>
</dbReference>
<dbReference type="PROSITE" id="PS00719">
    <property type="entry name" value="GLYCOSYL_HYDROL_F2_1"/>
    <property type="match status" value="1"/>
</dbReference>
<dbReference type="InterPro" id="IPR006101">
    <property type="entry name" value="Glyco_hydro_2"/>
</dbReference>
<dbReference type="PROSITE" id="PS00608">
    <property type="entry name" value="GLYCOSYL_HYDROL_F2_2"/>
    <property type="match status" value="1"/>
</dbReference>
<dbReference type="AlphaFoldDB" id="A0A378B3U2"/>
<organism evidence="12 13">
    <name type="scientific">Klebsiella pneumoniae subsp. ozaenae</name>
    <dbReference type="NCBI Taxonomy" id="574"/>
    <lineage>
        <taxon>Bacteria</taxon>
        <taxon>Pseudomonadati</taxon>
        <taxon>Pseudomonadota</taxon>
        <taxon>Gammaproteobacteria</taxon>
        <taxon>Enterobacterales</taxon>
        <taxon>Enterobacteriaceae</taxon>
        <taxon>Klebsiella/Raoultella group</taxon>
        <taxon>Klebsiella</taxon>
        <taxon>Klebsiella pneumoniae complex</taxon>
    </lineage>
</organism>
<dbReference type="Pfam" id="PF02836">
    <property type="entry name" value="Glyco_hydro_2_C"/>
    <property type="match status" value="1"/>
</dbReference>
<comment type="similarity">
    <text evidence="3">Belongs to the glycosyl hydrolase 2 family.</text>
</comment>
<dbReference type="Gene3D" id="3.20.20.80">
    <property type="entry name" value="Glycosidases"/>
    <property type="match status" value="1"/>
</dbReference>
<evidence type="ECO:0000313" key="13">
    <source>
        <dbReference type="Proteomes" id="UP000255382"/>
    </source>
</evidence>
<dbReference type="SUPFAM" id="SSF51445">
    <property type="entry name" value="(Trans)glycosidases"/>
    <property type="match status" value="1"/>
</dbReference>
<gene>
    <name evidence="12" type="primary">lacZ_4</name>
    <name evidence="12" type="ORF">NCTC5050_04089</name>
</gene>
<protein>
    <recommendedName>
        <fullName evidence="5">Beta-galactosidase</fullName>
        <ecNumber evidence="4">3.2.1.23</ecNumber>
    </recommendedName>
    <alternativeName>
        <fullName evidence="9">Lactase</fullName>
    </alternativeName>
</protein>
<dbReference type="EMBL" id="UGLZ01000005">
    <property type="protein sequence ID" value="STV27010.1"/>
    <property type="molecule type" value="Genomic_DNA"/>
</dbReference>
<dbReference type="PANTHER" id="PTHR46323:SF2">
    <property type="entry name" value="BETA-GALACTOSIDASE"/>
    <property type="match status" value="1"/>
</dbReference>
<evidence type="ECO:0000256" key="9">
    <source>
        <dbReference type="ARBA" id="ARBA00032230"/>
    </source>
</evidence>
<dbReference type="Pfam" id="PF00703">
    <property type="entry name" value="Glyco_hydro_2"/>
    <property type="match status" value="1"/>
</dbReference>
<comment type="cofactor">
    <cofactor evidence="2">
        <name>Na(+)</name>
        <dbReference type="ChEBI" id="CHEBI:29101"/>
    </cofactor>
</comment>
<dbReference type="Proteomes" id="UP000255382">
    <property type="component" value="Unassembled WGS sequence"/>
</dbReference>
<evidence type="ECO:0000259" key="10">
    <source>
        <dbReference type="Pfam" id="PF00703"/>
    </source>
</evidence>
<accession>A0A378B3U2</accession>
<dbReference type="InterPro" id="IPR023230">
    <property type="entry name" value="Glyco_hydro_2_CS"/>
</dbReference>
<dbReference type="InterPro" id="IPR013783">
    <property type="entry name" value="Ig-like_fold"/>
</dbReference>
<dbReference type="PANTHER" id="PTHR46323">
    <property type="entry name" value="BETA-GALACTOSIDASE"/>
    <property type="match status" value="1"/>
</dbReference>
<dbReference type="InterPro" id="IPR006102">
    <property type="entry name" value="Ig-like_GH2"/>
</dbReference>
<dbReference type="InterPro" id="IPR006103">
    <property type="entry name" value="Glyco_hydro_2_cat"/>
</dbReference>
<evidence type="ECO:0000256" key="3">
    <source>
        <dbReference type="ARBA" id="ARBA00007401"/>
    </source>
</evidence>
<evidence type="ECO:0000256" key="1">
    <source>
        <dbReference type="ARBA" id="ARBA00001412"/>
    </source>
</evidence>
<dbReference type="InterPro" id="IPR017853">
    <property type="entry name" value="GH"/>
</dbReference>
<keyword evidence="6 12" id="KW-0378">Hydrolase</keyword>
<reference evidence="12 13" key="1">
    <citation type="submission" date="2018-06" db="EMBL/GenBank/DDBJ databases">
        <authorList>
            <consortium name="Pathogen Informatics"/>
            <person name="Doyle S."/>
        </authorList>
    </citation>
    <scope>NUCLEOTIDE SEQUENCE [LARGE SCALE GENOMIC DNA]</scope>
    <source>
        <strain evidence="12 13">NCTC5050</strain>
    </source>
</reference>
<keyword evidence="7" id="KW-0915">Sodium</keyword>
<keyword evidence="13" id="KW-1185">Reference proteome</keyword>
<dbReference type="InterPro" id="IPR036156">
    <property type="entry name" value="Beta-gal/glucu_dom_sf"/>
</dbReference>
<keyword evidence="8 12" id="KW-0326">Glycosidase</keyword>
<evidence type="ECO:0000313" key="12">
    <source>
        <dbReference type="EMBL" id="STV27010.1"/>
    </source>
</evidence>
<evidence type="ECO:0000256" key="7">
    <source>
        <dbReference type="ARBA" id="ARBA00023053"/>
    </source>
</evidence>
<dbReference type="Gene3D" id="2.60.40.10">
    <property type="entry name" value="Immunoglobulins"/>
    <property type="match status" value="1"/>
</dbReference>
<evidence type="ECO:0000256" key="5">
    <source>
        <dbReference type="ARBA" id="ARBA00013303"/>
    </source>
</evidence>
<dbReference type="SUPFAM" id="SSF49303">
    <property type="entry name" value="beta-Galactosidase/glucuronidase domain"/>
    <property type="match status" value="1"/>
</dbReference>
<feature type="domain" description="Glycoside hydrolase family 2 catalytic" evidence="11">
    <location>
        <begin position="56"/>
        <end position="294"/>
    </location>
</feature>
<dbReference type="InterPro" id="IPR050347">
    <property type="entry name" value="Bact_Beta-galactosidase"/>
</dbReference>
<dbReference type="PRINTS" id="PR00132">
    <property type="entry name" value="GLHYDRLASE2"/>
</dbReference>
<comment type="catalytic activity">
    <reaction evidence="1">
        <text>Hydrolysis of terminal non-reducing beta-D-galactose residues in beta-D-galactosides.</text>
        <dbReference type="EC" id="3.2.1.23"/>
    </reaction>
</comment>
<feature type="domain" description="Glycoside hydrolase family 2 immunoglobulin-like beta-sandwich" evidence="10">
    <location>
        <begin position="14"/>
        <end position="54"/>
    </location>
</feature>
<dbReference type="InterPro" id="IPR023232">
    <property type="entry name" value="Glyco_hydro_2_AS"/>
</dbReference>
<evidence type="ECO:0000256" key="2">
    <source>
        <dbReference type="ARBA" id="ARBA00001959"/>
    </source>
</evidence>
<evidence type="ECO:0000256" key="4">
    <source>
        <dbReference type="ARBA" id="ARBA00012756"/>
    </source>
</evidence>
<dbReference type="FunFam" id="3.20.20.80:FF:000018">
    <property type="entry name" value="Beta-galactosidase"/>
    <property type="match status" value="1"/>
</dbReference>